<organism evidence="1 2">
    <name type="scientific">Leptospira noguchii str. 2001034031</name>
    <dbReference type="NCBI Taxonomy" id="1193053"/>
    <lineage>
        <taxon>Bacteria</taxon>
        <taxon>Pseudomonadati</taxon>
        <taxon>Spirochaetota</taxon>
        <taxon>Spirochaetia</taxon>
        <taxon>Leptospirales</taxon>
        <taxon>Leptospiraceae</taxon>
        <taxon>Leptospira</taxon>
    </lineage>
</organism>
<reference evidence="1 2" key="1">
    <citation type="submission" date="2013-01" db="EMBL/GenBank/DDBJ databases">
        <authorList>
            <person name="Harkins D.M."/>
            <person name="Durkin A.S."/>
            <person name="Brinkac L.M."/>
            <person name="Haft D.H."/>
            <person name="Selengut J.D."/>
            <person name="Sanka R."/>
            <person name="DePew J."/>
            <person name="Purushe J."/>
            <person name="Whelen A.C."/>
            <person name="Vinetz J.M."/>
            <person name="Sutton G.G."/>
            <person name="Nierman W.C."/>
            <person name="Fouts D.E."/>
        </authorList>
    </citation>
    <scope>NUCLEOTIDE SEQUENCE [LARGE SCALE GENOMIC DNA]</scope>
    <source>
        <strain evidence="1 2">2001034031</strain>
    </source>
</reference>
<protein>
    <submittedName>
        <fullName evidence="1">Uncharacterized protein</fullName>
    </submittedName>
</protein>
<accession>M6YN80</accession>
<dbReference type="EMBL" id="AKXB02000147">
    <property type="protein sequence ID" value="EMO87793.1"/>
    <property type="molecule type" value="Genomic_DNA"/>
</dbReference>
<comment type="caution">
    <text evidence="1">The sequence shown here is derived from an EMBL/GenBank/DDBJ whole genome shotgun (WGS) entry which is preliminary data.</text>
</comment>
<evidence type="ECO:0000313" key="1">
    <source>
        <dbReference type="EMBL" id="EMO87793.1"/>
    </source>
</evidence>
<gene>
    <name evidence="1" type="ORF">LEP1GSC024_1117</name>
</gene>
<proteinExistence type="predicted"/>
<dbReference type="AlphaFoldDB" id="M6YN80"/>
<name>M6YN80_9LEPT</name>
<sequence>MGTITFDLKIYDNFFQALERIIKYKRVRKSYLKNTLNLFKMPMILRYF</sequence>
<evidence type="ECO:0000313" key="2">
    <source>
        <dbReference type="Proteomes" id="UP000012138"/>
    </source>
</evidence>
<dbReference type="Proteomes" id="UP000012138">
    <property type="component" value="Unassembled WGS sequence"/>
</dbReference>